<organism evidence="9 10">
    <name type="scientific">Microbacterium thalassium</name>
    <dbReference type="NCBI Taxonomy" id="362649"/>
    <lineage>
        <taxon>Bacteria</taxon>
        <taxon>Bacillati</taxon>
        <taxon>Actinomycetota</taxon>
        <taxon>Actinomycetes</taxon>
        <taxon>Micrococcales</taxon>
        <taxon>Microbacteriaceae</taxon>
        <taxon>Microbacterium</taxon>
    </lineage>
</organism>
<dbReference type="EMBL" id="JACHML010000001">
    <property type="protein sequence ID" value="MBB6392250.1"/>
    <property type="molecule type" value="Genomic_DNA"/>
</dbReference>
<feature type="region of interest" description="Disordered" evidence="6">
    <location>
        <begin position="1"/>
        <end position="23"/>
    </location>
</feature>
<evidence type="ECO:0000256" key="1">
    <source>
        <dbReference type="ARBA" id="ARBA00004651"/>
    </source>
</evidence>
<feature type="transmembrane region" description="Helical" evidence="7">
    <location>
        <begin position="26"/>
        <end position="45"/>
    </location>
</feature>
<proteinExistence type="predicted"/>
<evidence type="ECO:0000256" key="5">
    <source>
        <dbReference type="ARBA" id="ARBA00023136"/>
    </source>
</evidence>
<keyword evidence="5 7" id="KW-0472">Membrane</keyword>
<evidence type="ECO:0000313" key="9">
    <source>
        <dbReference type="EMBL" id="MBB6392250.1"/>
    </source>
</evidence>
<dbReference type="AlphaFoldDB" id="A0A7X0KVH5"/>
<protein>
    <recommendedName>
        <fullName evidence="8">Cardiolipin synthase N-terminal domain-containing protein</fullName>
    </recommendedName>
</protein>
<dbReference type="Pfam" id="PF13396">
    <property type="entry name" value="PLDc_N"/>
    <property type="match status" value="1"/>
</dbReference>
<evidence type="ECO:0000259" key="8">
    <source>
        <dbReference type="Pfam" id="PF13396"/>
    </source>
</evidence>
<keyword evidence="4 7" id="KW-1133">Transmembrane helix</keyword>
<name>A0A7X0KVH5_9MICO</name>
<comment type="caution">
    <text evidence="9">The sequence shown here is derived from an EMBL/GenBank/DDBJ whole genome shotgun (WGS) entry which is preliminary data.</text>
</comment>
<comment type="subcellular location">
    <subcellularLocation>
        <location evidence="1">Cell membrane</location>
        <topology evidence="1">Multi-pass membrane protein</topology>
    </subcellularLocation>
</comment>
<keyword evidence="2" id="KW-1003">Cell membrane</keyword>
<feature type="domain" description="Cardiolipin synthase N-terminal" evidence="8">
    <location>
        <begin position="44"/>
        <end position="83"/>
    </location>
</feature>
<evidence type="ECO:0000313" key="10">
    <source>
        <dbReference type="Proteomes" id="UP000537775"/>
    </source>
</evidence>
<dbReference type="GO" id="GO:0005886">
    <property type="term" value="C:plasma membrane"/>
    <property type="evidence" value="ECO:0007669"/>
    <property type="project" value="UniProtKB-SubCell"/>
</dbReference>
<evidence type="ECO:0000256" key="3">
    <source>
        <dbReference type="ARBA" id="ARBA00022692"/>
    </source>
</evidence>
<reference evidence="9 10" key="1">
    <citation type="submission" date="2020-08" db="EMBL/GenBank/DDBJ databases">
        <title>Sequencing the genomes of 1000 actinobacteria strains.</title>
        <authorList>
            <person name="Klenk H.-P."/>
        </authorList>
    </citation>
    <scope>NUCLEOTIDE SEQUENCE [LARGE SCALE GENOMIC DNA]</scope>
    <source>
        <strain evidence="9 10">DSM 12511</strain>
    </source>
</reference>
<dbReference type="InterPro" id="IPR027379">
    <property type="entry name" value="CLS_N"/>
</dbReference>
<keyword evidence="3 7" id="KW-0812">Transmembrane</keyword>
<dbReference type="Proteomes" id="UP000537775">
    <property type="component" value="Unassembled WGS sequence"/>
</dbReference>
<evidence type="ECO:0000256" key="6">
    <source>
        <dbReference type="SAM" id="MobiDB-lite"/>
    </source>
</evidence>
<evidence type="ECO:0000256" key="2">
    <source>
        <dbReference type="ARBA" id="ARBA00022475"/>
    </source>
</evidence>
<feature type="transmembrane region" description="Helical" evidence="7">
    <location>
        <begin position="65"/>
        <end position="84"/>
    </location>
</feature>
<gene>
    <name evidence="9" type="ORF">HD594_002563</name>
</gene>
<evidence type="ECO:0000256" key="7">
    <source>
        <dbReference type="SAM" id="Phobius"/>
    </source>
</evidence>
<accession>A0A7X0KVH5</accession>
<dbReference type="RefSeq" id="WP_184751339.1">
    <property type="nucleotide sequence ID" value="NZ_BAAAJR010000011.1"/>
</dbReference>
<keyword evidence="10" id="KW-1185">Reference proteome</keyword>
<evidence type="ECO:0000256" key="4">
    <source>
        <dbReference type="ARBA" id="ARBA00022989"/>
    </source>
</evidence>
<sequence>MTDVDEQQPSPEEPAENKRTKKQKSVAATILSIPFAILQFAYMFLAFWDLYNRPAEDVKGPKPAWIPVILINWVGPTSYFMFGIRR</sequence>